<dbReference type="InterPro" id="IPR002912">
    <property type="entry name" value="ACT_dom"/>
</dbReference>
<evidence type="ECO:0000313" key="6">
    <source>
        <dbReference type="Proteomes" id="UP001144612"/>
    </source>
</evidence>
<dbReference type="Gene3D" id="3.10.580.10">
    <property type="entry name" value="CBS-domain"/>
    <property type="match status" value="1"/>
</dbReference>
<dbReference type="PROSITE" id="PS51371">
    <property type="entry name" value="CBS"/>
    <property type="match status" value="1"/>
</dbReference>
<name>A0ABT4D961_9CLOT</name>
<keyword evidence="6" id="KW-1185">Reference proteome</keyword>
<reference evidence="5" key="1">
    <citation type="submission" date="2022-12" db="EMBL/GenBank/DDBJ databases">
        <title>Clostridium sp. nov., isolated from industrial wastewater.</title>
        <authorList>
            <person name="Jiayan W."/>
        </authorList>
    </citation>
    <scope>NUCLEOTIDE SEQUENCE</scope>
    <source>
        <strain evidence="5">ZC22-4</strain>
    </source>
</reference>
<sequence>MLVSNLLLSKEKLTTISPYECTKKALELINKNKTLSIPVCIGDKFYGYIAKVNIYEFLLEKLEDREKLLLNTQVKELMKKDIPIVRPNEELEDVTPLLAKRNIPFVGVVDKYNKFHGIITYKAIFHEFTEILGVNQGRRMSIITHEYKGQLSKITKIIAQNKGDVISIVVFNPKSAFNLREIVVRIEEENFDIILRKLKEAGFNVEI</sequence>
<dbReference type="PANTHER" id="PTHR43080:SF2">
    <property type="entry name" value="CBS DOMAIN-CONTAINING PROTEIN"/>
    <property type="match status" value="1"/>
</dbReference>
<dbReference type="Pfam" id="PF00571">
    <property type="entry name" value="CBS"/>
    <property type="match status" value="1"/>
</dbReference>
<dbReference type="SUPFAM" id="SSF54631">
    <property type="entry name" value="CBS-domain pair"/>
    <property type="match status" value="1"/>
</dbReference>
<keyword evidence="1 2" id="KW-0129">CBS domain</keyword>
<dbReference type="InterPro" id="IPR000644">
    <property type="entry name" value="CBS_dom"/>
</dbReference>
<comment type="caution">
    <text evidence="5">The sequence shown here is derived from an EMBL/GenBank/DDBJ whole genome shotgun (WGS) entry which is preliminary data.</text>
</comment>
<protein>
    <submittedName>
        <fullName evidence="5">CBS domain-containing protein</fullName>
    </submittedName>
</protein>
<dbReference type="InterPro" id="IPR046342">
    <property type="entry name" value="CBS_dom_sf"/>
</dbReference>
<proteinExistence type="predicted"/>
<gene>
    <name evidence="5" type="ORF">OW729_09450</name>
</gene>
<accession>A0ABT4D961</accession>
<evidence type="ECO:0000256" key="2">
    <source>
        <dbReference type="PROSITE-ProRule" id="PRU00703"/>
    </source>
</evidence>
<dbReference type="InterPro" id="IPR051257">
    <property type="entry name" value="Diverse_CBS-Domain"/>
</dbReference>
<evidence type="ECO:0000313" key="5">
    <source>
        <dbReference type="EMBL" id="MCY6958827.1"/>
    </source>
</evidence>
<feature type="domain" description="CBS" evidence="3">
    <location>
        <begin position="78"/>
        <end position="134"/>
    </location>
</feature>
<dbReference type="InterPro" id="IPR045865">
    <property type="entry name" value="ACT-like_dom_sf"/>
</dbReference>
<dbReference type="Proteomes" id="UP001144612">
    <property type="component" value="Unassembled WGS sequence"/>
</dbReference>
<dbReference type="SUPFAM" id="SSF55021">
    <property type="entry name" value="ACT-like"/>
    <property type="match status" value="1"/>
</dbReference>
<feature type="domain" description="ACT" evidence="4">
    <location>
        <begin position="139"/>
        <end position="207"/>
    </location>
</feature>
<dbReference type="EMBL" id="JAPQFJ010000008">
    <property type="protein sequence ID" value="MCY6958827.1"/>
    <property type="molecule type" value="Genomic_DNA"/>
</dbReference>
<evidence type="ECO:0000259" key="3">
    <source>
        <dbReference type="PROSITE" id="PS51371"/>
    </source>
</evidence>
<dbReference type="RefSeq" id="WP_268061242.1">
    <property type="nucleotide sequence ID" value="NZ_JAPQFJ010000008.1"/>
</dbReference>
<dbReference type="PANTHER" id="PTHR43080">
    <property type="entry name" value="CBS DOMAIN-CONTAINING PROTEIN CBSX3, MITOCHONDRIAL"/>
    <property type="match status" value="1"/>
</dbReference>
<dbReference type="PROSITE" id="PS51671">
    <property type="entry name" value="ACT"/>
    <property type="match status" value="1"/>
</dbReference>
<organism evidence="5 6">
    <name type="scientific">Clostridium brassicae</name>
    <dbReference type="NCBI Taxonomy" id="2999072"/>
    <lineage>
        <taxon>Bacteria</taxon>
        <taxon>Bacillati</taxon>
        <taxon>Bacillota</taxon>
        <taxon>Clostridia</taxon>
        <taxon>Eubacteriales</taxon>
        <taxon>Clostridiaceae</taxon>
        <taxon>Clostridium</taxon>
    </lineage>
</organism>
<evidence type="ECO:0000259" key="4">
    <source>
        <dbReference type="PROSITE" id="PS51671"/>
    </source>
</evidence>
<evidence type="ECO:0000256" key="1">
    <source>
        <dbReference type="ARBA" id="ARBA00023122"/>
    </source>
</evidence>
<dbReference type="CDD" id="cd02205">
    <property type="entry name" value="CBS_pair_SF"/>
    <property type="match status" value="1"/>
</dbReference>